<dbReference type="InterPro" id="IPR011701">
    <property type="entry name" value="MFS"/>
</dbReference>
<dbReference type="Pfam" id="PF07690">
    <property type="entry name" value="MFS_1"/>
    <property type="match status" value="1"/>
</dbReference>
<feature type="transmembrane region" description="Helical" evidence="7">
    <location>
        <begin position="164"/>
        <end position="185"/>
    </location>
</feature>
<dbReference type="Gene3D" id="1.20.1250.20">
    <property type="entry name" value="MFS general substrate transporter like domains"/>
    <property type="match status" value="2"/>
</dbReference>
<feature type="transmembrane region" description="Helical" evidence="7">
    <location>
        <begin position="191"/>
        <end position="211"/>
    </location>
</feature>
<dbReference type="PANTHER" id="PTHR23505">
    <property type="entry name" value="SPINSTER"/>
    <property type="match status" value="1"/>
</dbReference>
<evidence type="ECO:0000256" key="3">
    <source>
        <dbReference type="ARBA" id="ARBA00022692"/>
    </source>
</evidence>
<dbReference type="InterPro" id="IPR036259">
    <property type="entry name" value="MFS_trans_sf"/>
</dbReference>
<feature type="transmembrane region" description="Helical" evidence="7">
    <location>
        <begin position="70"/>
        <end position="90"/>
    </location>
</feature>
<feature type="transmembrane region" description="Helical" evidence="7">
    <location>
        <begin position="30"/>
        <end position="49"/>
    </location>
</feature>
<evidence type="ECO:0000259" key="8">
    <source>
        <dbReference type="PROSITE" id="PS50850"/>
    </source>
</evidence>
<dbReference type="InterPro" id="IPR044770">
    <property type="entry name" value="MFS_spinster-like"/>
</dbReference>
<dbReference type="InterPro" id="IPR020846">
    <property type="entry name" value="MFS_dom"/>
</dbReference>
<name>A0ABT0AEL1_9SPHN</name>
<dbReference type="EMBL" id="JALHAT010000024">
    <property type="protein sequence ID" value="MCJ1961626.1"/>
    <property type="molecule type" value="Genomic_DNA"/>
</dbReference>
<comment type="subcellular location">
    <subcellularLocation>
        <location evidence="1">Membrane</location>
        <topology evidence="1">Multi-pass membrane protein</topology>
    </subcellularLocation>
</comment>
<evidence type="ECO:0000256" key="2">
    <source>
        <dbReference type="ARBA" id="ARBA00022448"/>
    </source>
</evidence>
<evidence type="ECO:0000256" key="4">
    <source>
        <dbReference type="ARBA" id="ARBA00022989"/>
    </source>
</evidence>
<dbReference type="PROSITE" id="PS50850">
    <property type="entry name" value="MFS"/>
    <property type="match status" value="1"/>
</dbReference>
<feature type="domain" description="Major facilitator superfamily (MFS) profile" evidence="8">
    <location>
        <begin position="36"/>
        <end position="436"/>
    </location>
</feature>
<feature type="transmembrane region" description="Helical" evidence="7">
    <location>
        <begin position="243"/>
        <end position="262"/>
    </location>
</feature>
<evidence type="ECO:0000256" key="6">
    <source>
        <dbReference type="SAM" id="MobiDB-lite"/>
    </source>
</evidence>
<dbReference type="RefSeq" id="WP_243800903.1">
    <property type="nucleotide sequence ID" value="NZ_JALHAT010000024.1"/>
</dbReference>
<feature type="region of interest" description="Disordered" evidence="6">
    <location>
        <begin position="1"/>
        <end position="21"/>
    </location>
</feature>
<dbReference type="CDD" id="cd17328">
    <property type="entry name" value="MFS_spinster_like"/>
    <property type="match status" value="1"/>
</dbReference>
<keyword evidence="5 7" id="KW-0472">Membrane</keyword>
<keyword evidence="10" id="KW-1185">Reference proteome</keyword>
<dbReference type="Proteomes" id="UP001162802">
    <property type="component" value="Unassembled WGS sequence"/>
</dbReference>
<evidence type="ECO:0000256" key="7">
    <source>
        <dbReference type="SAM" id="Phobius"/>
    </source>
</evidence>
<accession>A0ABT0AEL1</accession>
<gene>
    <name evidence="9" type="ORF">MTR65_13105</name>
</gene>
<sequence length="464" mass="48205">MLTETSIAEGEGATGEGAGPTAAPPELPGMAYRAYVLALLTLISALSAVDRQILDILVEPIRADFGLSDGQLGALNGIAYAGVYALAVIPLARLADRYPRKVVIAAGIVIWSLATTASSLARNFTHLFVARMGVGLGEGGLSSPGPALLSDLFPRHQRGTVTSIYMTGPAIGMGLAYAIGGYVVAGYGWRAAFLVAGLPGLVLAALFYLTVRNVPKGLADGLRADPPQPGLGRTLKAIAALRTILWMIVALACLALMVNGLLRWIPAYLTRTQGLAPVEFGAWLGAAVGTGSFVGHLVGGPLADWVGRRDPRRQMGIGIAASLGAALTIVVLFNAPSMAVFYGLAGFLSFTGGIFAAPLIMVCTTLPPVWARATTAAMTLMAVYLVGYGFGPALLGVLSDALAPSFGEDALRIALLSSTVLALPATFSFAMAARHYRADLAESERQLARDAGRPDIPHPDRETP</sequence>
<feature type="transmembrane region" description="Helical" evidence="7">
    <location>
        <begin position="339"/>
        <end position="362"/>
    </location>
</feature>
<proteinExistence type="predicted"/>
<evidence type="ECO:0000313" key="9">
    <source>
        <dbReference type="EMBL" id="MCJ1961626.1"/>
    </source>
</evidence>
<organism evidence="9 10">
    <name type="scientific">Novosphingobium mangrovi</name>
    <name type="common">ex Hu et al. 2023</name>
    <dbReference type="NCBI Taxonomy" id="2930094"/>
    <lineage>
        <taxon>Bacteria</taxon>
        <taxon>Pseudomonadati</taxon>
        <taxon>Pseudomonadota</taxon>
        <taxon>Alphaproteobacteria</taxon>
        <taxon>Sphingomonadales</taxon>
        <taxon>Sphingomonadaceae</taxon>
        <taxon>Novosphingobium</taxon>
    </lineage>
</organism>
<dbReference type="PROSITE" id="PS00216">
    <property type="entry name" value="SUGAR_TRANSPORT_1"/>
    <property type="match status" value="1"/>
</dbReference>
<dbReference type="InterPro" id="IPR005829">
    <property type="entry name" value="Sugar_transporter_CS"/>
</dbReference>
<reference evidence="9" key="1">
    <citation type="submission" date="2022-03" db="EMBL/GenBank/DDBJ databases">
        <title>Identification of a novel bacterium isolated from mangrove sediments.</title>
        <authorList>
            <person name="Pan X."/>
        </authorList>
    </citation>
    <scope>NUCLEOTIDE SEQUENCE</scope>
    <source>
        <strain evidence="9">B2637</strain>
    </source>
</reference>
<keyword evidence="2" id="KW-0813">Transport</keyword>
<comment type="caution">
    <text evidence="9">The sequence shown here is derived from an EMBL/GenBank/DDBJ whole genome shotgun (WGS) entry which is preliminary data.</text>
</comment>
<keyword evidence="4 7" id="KW-1133">Transmembrane helix</keyword>
<feature type="transmembrane region" description="Helical" evidence="7">
    <location>
        <begin position="315"/>
        <end position="333"/>
    </location>
</feature>
<dbReference type="SUPFAM" id="SSF103473">
    <property type="entry name" value="MFS general substrate transporter"/>
    <property type="match status" value="1"/>
</dbReference>
<feature type="compositionally biased region" description="Low complexity" evidence="6">
    <location>
        <begin position="1"/>
        <end position="11"/>
    </location>
</feature>
<feature type="transmembrane region" description="Helical" evidence="7">
    <location>
        <begin position="369"/>
        <end position="390"/>
    </location>
</feature>
<protein>
    <submittedName>
        <fullName evidence="9">MFS transporter</fullName>
    </submittedName>
</protein>
<feature type="transmembrane region" description="Helical" evidence="7">
    <location>
        <begin position="410"/>
        <end position="433"/>
    </location>
</feature>
<evidence type="ECO:0000313" key="10">
    <source>
        <dbReference type="Proteomes" id="UP001162802"/>
    </source>
</evidence>
<evidence type="ECO:0000256" key="1">
    <source>
        <dbReference type="ARBA" id="ARBA00004141"/>
    </source>
</evidence>
<feature type="transmembrane region" description="Helical" evidence="7">
    <location>
        <begin position="282"/>
        <end position="303"/>
    </location>
</feature>
<keyword evidence="3 7" id="KW-0812">Transmembrane</keyword>
<feature type="transmembrane region" description="Helical" evidence="7">
    <location>
        <begin position="102"/>
        <end position="121"/>
    </location>
</feature>
<dbReference type="PANTHER" id="PTHR23505:SF79">
    <property type="entry name" value="PROTEIN SPINSTER"/>
    <property type="match status" value="1"/>
</dbReference>
<evidence type="ECO:0000256" key="5">
    <source>
        <dbReference type="ARBA" id="ARBA00023136"/>
    </source>
</evidence>